<evidence type="ECO:0000256" key="1">
    <source>
        <dbReference type="ARBA" id="ARBA00004123"/>
    </source>
</evidence>
<evidence type="ECO:0000256" key="2">
    <source>
        <dbReference type="ARBA" id="ARBA00023125"/>
    </source>
</evidence>
<sequence>MLTAPQQPFPYKLYYLLQNSNKCLDVAASMGWLSHGQSFIIRDQQQLVSKILQMYFKMTKLKSFTRQLQLYGFQRQEVCCLLLSTIVYFATIADTIIGGPEKGAYYHPQFRSGQFDSLALVKRIATNKKKNFTQQKASSNKSADRDVKGSSKPSSNDTPHIQSEKPPAAMGNPPPFNDVDALLPVEQVKRVFNQNAHPGSSEVSTSSNTDDLVIEAISLEREVVSFSTASYLLRALDVECIDVNDRSLDFNQFSNSVDPEHQEDDEFSQFINVTLASFVE</sequence>
<protein>
    <recommendedName>
        <fullName evidence="6">HSF-type DNA-binding domain-containing protein</fullName>
    </recommendedName>
</protein>
<dbReference type="InterPro" id="IPR000232">
    <property type="entry name" value="HSF_DNA-bd"/>
</dbReference>
<feature type="compositionally biased region" description="Polar residues" evidence="5">
    <location>
        <begin position="151"/>
        <end position="161"/>
    </location>
</feature>
<evidence type="ECO:0000256" key="4">
    <source>
        <dbReference type="RuleBase" id="RU004020"/>
    </source>
</evidence>
<dbReference type="EMBL" id="JALLPJ020000538">
    <property type="protein sequence ID" value="KAL3789124.1"/>
    <property type="molecule type" value="Genomic_DNA"/>
</dbReference>
<dbReference type="Proteomes" id="UP001530400">
    <property type="component" value="Unassembled WGS sequence"/>
</dbReference>
<feature type="region of interest" description="Disordered" evidence="5">
    <location>
        <begin position="131"/>
        <end position="179"/>
    </location>
</feature>
<accession>A0ABD3PN02</accession>
<reference evidence="7 8" key="1">
    <citation type="submission" date="2024-10" db="EMBL/GenBank/DDBJ databases">
        <title>Updated reference genomes for cyclostephanoid diatoms.</title>
        <authorList>
            <person name="Roberts W.R."/>
            <person name="Alverson A.J."/>
        </authorList>
    </citation>
    <scope>NUCLEOTIDE SEQUENCE [LARGE SCALE GENOMIC DNA]</scope>
    <source>
        <strain evidence="7 8">AJA010-31</strain>
    </source>
</reference>
<evidence type="ECO:0000313" key="8">
    <source>
        <dbReference type="Proteomes" id="UP001530400"/>
    </source>
</evidence>
<comment type="subcellular location">
    <subcellularLocation>
        <location evidence="1">Nucleus</location>
    </subcellularLocation>
</comment>
<dbReference type="Gene3D" id="1.10.10.10">
    <property type="entry name" value="Winged helix-like DNA-binding domain superfamily/Winged helix DNA-binding domain"/>
    <property type="match status" value="1"/>
</dbReference>
<evidence type="ECO:0000259" key="6">
    <source>
        <dbReference type="SMART" id="SM00415"/>
    </source>
</evidence>
<dbReference type="InterPro" id="IPR036388">
    <property type="entry name" value="WH-like_DNA-bd_sf"/>
</dbReference>
<feature type="compositionally biased region" description="Polar residues" evidence="5">
    <location>
        <begin position="132"/>
        <end position="141"/>
    </location>
</feature>
<keyword evidence="2" id="KW-0238">DNA-binding</keyword>
<evidence type="ECO:0000256" key="5">
    <source>
        <dbReference type="SAM" id="MobiDB-lite"/>
    </source>
</evidence>
<dbReference type="GO" id="GO:0003677">
    <property type="term" value="F:DNA binding"/>
    <property type="evidence" value="ECO:0007669"/>
    <property type="project" value="UniProtKB-KW"/>
</dbReference>
<dbReference type="SMART" id="SM00415">
    <property type="entry name" value="HSF"/>
    <property type="match status" value="1"/>
</dbReference>
<keyword evidence="3" id="KW-0539">Nucleus</keyword>
<dbReference type="SUPFAM" id="SSF46785">
    <property type="entry name" value="Winged helix' DNA-binding domain"/>
    <property type="match status" value="1"/>
</dbReference>
<name>A0ABD3PN02_9STRA</name>
<proteinExistence type="inferred from homology"/>
<dbReference type="Pfam" id="PF00447">
    <property type="entry name" value="HSF_DNA-bind"/>
    <property type="match status" value="1"/>
</dbReference>
<evidence type="ECO:0000313" key="7">
    <source>
        <dbReference type="EMBL" id="KAL3789124.1"/>
    </source>
</evidence>
<evidence type="ECO:0000256" key="3">
    <source>
        <dbReference type="ARBA" id="ARBA00023242"/>
    </source>
</evidence>
<gene>
    <name evidence="7" type="ORF">ACHAWO_012657</name>
</gene>
<dbReference type="GO" id="GO:0005634">
    <property type="term" value="C:nucleus"/>
    <property type="evidence" value="ECO:0007669"/>
    <property type="project" value="UniProtKB-SubCell"/>
</dbReference>
<comment type="similarity">
    <text evidence="4">Belongs to the HSF family.</text>
</comment>
<dbReference type="PANTHER" id="PTHR10015:SF206">
    <property type="entry name" value="HSF-TYPE DNA-BINDING DOMAIN-CONTAINING PROTEIN"/>
    <property type="match status" value="1"/>
</dbReference>
<dbReference type="AlphaFoldDB" id="A0ABD3PN02"/>
<comment type="caution">
    <text evidence="7">The sequence shown here is derived from an EMBL/GenBank/DDBJ whole genome shotgun (WGS) entry which is preliminary data.</text>
</comment>
<dbReference type="PANTHER" id="PTHR10015">
    <property type="entry name" value="HEAT SHOCK TRANSCRIPTION FACTOR"/>
    <property type="match status" value="1"/>
</dbReference>
<feature type="domain" description="HSF-type DNA-binding" evidence="6">
    <location>
        <begin position="5"/>
        <end position="124"/>
    </location>
</feature>
<organism evidence="7 8">
    <name type="scientific">Cyclotella atomus</name>
    <dbReference type="NCBI Taxonomy" id="382360"/>
    <lineage>
        <taxon>Eukaryota</taxon>
        <taxon>Sar</taxon>
        <taxon>Stramenopiles</taxon>
        <taxon>Ochrophyta</taxon>
        <taxon>Bacillariophyta</taxon>
        <taxon>Coscinodiscophyceae</taxon>
        <taxon>Thalassiosirophycidae</taxon>
        <taxon>Stephanodiscales</taxon>
        <taxon>Stephanodiscaceae</taxon>
        <taxon>Cyclotella</taxon>
    </lineage>
</organism>
<keyword evidence="8" id="KW-1185">Reference proteome</keyword>
<dbReference type="InterPro" id="IPR036390">
    <property type="entry name" value="WH_DNA-bd_sf"/>
</dbReference>